<dbReference type="Gene3D" id="3.50.50.60">
    <property type="entry name" value="FAD/NAD(P)-binding domain"/>
    <property type="match status" value="2"/>
</dbReference>
<dbReference type="AlphaFoldDB" id="A0A9Q8TYQ9"/>
<dbReference type="EMBL" id="CP097966">
    <property type="protein sequence ID" value="URQ62727.1"/>
    <property type="molecule type" value="Genomic_DNA"/>
</dbReference>
<evidence type="ECO:0008006" key="5">
    <source>
        <dbReference type="Google" id="ProtNLM"/>
    </source>
</evidence>
<evidence type="ECO:0000256" key="1">
    <source>
        <dbReference type="ARBA" id="ARBA00023002"/>
    </source>
</evidence>
<dbReference type="InterPro" id="IPR036188">
    <property type="entry name" value="FAD/NAD-bd_sf"/>
</dbReference>
<gene>
    <name evidence="3" type="ORF">M9B40_03070</name>
</gene>
<dbReference type="GO" id="GO:0004497">
    <property type="term" value="F:monooxygenase activity"/>
    <property type="evidence" value="ECO:0007669"/>
    <property type="project" value="UniProtKB-KW"/>
</dbReference>
<evidence type="ECO:0000313" key="4">
    <source>
        <dbReference type="Proteomes" id="UP001056381"/>
    </source>
</evidence>
<sequence length="338" mass="38778">MSINIYGAGIAGLSLAASLSENHFENYRIFEKASDIRKSDTAIQLGFNCFQALKDLGVLELVKNKSILTNSLNIYSKNNFLKKTNIKGSLFIRRNDLIEILLSKIGSNKIVFNQKFNDKKTFKTDLNIDATGGRDGVDSGRIASWGVTNLPANHDKMLKELNLFMFPGMHLVTYPLTDNQLSWTYIRKSNNKKNNNIVKDILHPIDGRNFEALISKTIRLNFKNKCNYLNDNKKVLEIGDAAHQFLPHLAQGATQSLIDGLFISKYLIKNNFDECIDNQKFSDFSRRRLKLLNKINFQSRINADVFQIENQFISSVRDFVIRFNTPSYNWLFNSYYES</sequence>
<name>A0A9Q8TYQ9_9GAMM</name>
<accession>A0A9Q8TYQ9</accession>
<keyword evidence="2" id="KW-0503">Monooxygenase</keyword>
<dbReference type="InterPro" id="IPR050493">
    <property type="entry name" value="FAD-dep_Monooxygenase_BioMet"/>
</dbReference>
<keyword evidence="4" id="KW-1185">Reference proteome</keyword>
<reference evidence="3" key="1">
    <citation type="submission" date="2022-05" db="EMBL/GenBank/DDBJ databases">
        <title>Single-amplified genomics reveal most streamlined microbe among free-living bacteria.</title>
        <authorList>
            <person name="Roda-Garcia J."/>
            <person name="Haro-Moreno J.M."/>
            <person name="Rodriguez-Valera F."/>
            <person name="Almagro-Moreno S."/>
            <person name="Lopez-Perez M."/>
        </authorList>
    </citation>
    <scope>NUCLEOTIDE SEQUENCE</scope>
    <source>
        <strain evidence="3">TMED112-D2-2</strain>
    </source>
</reference>
<protein>
    <recommendedName>
        <fullName evidence="5">FAD-binding domain-containing protein</fullName>
    </recommendedName>
</protein>
<evidence type="ECO:0000256" key="2">
    <source>
        <dbReference type="ARBA" id="ARBA00023033"/>
    </source>
</evidence>
<dbReference type="PANTHER" id="PTHR13789">
    <property type="entry name" value="MONOOXYGENASE"/>
    <property type="match status" value="1"/>
</dbReference>
<proteinExistence type="predicted"/>
<dbReference type="PANTHER" id="PTHR13789:SF309">
    <property type="entry name" value="PUTATIVE (AFU_ORTHOLOGUE AFUA_6G14510)-RELATED"/>
    <property type="match status" value="1"/>
</dbReference>
<evidence type="ECO:0000313" key="3">
    <source>
        <dbReference type="EMBL" id="URQ62727.1"/>
    </source>
</evidence>
<dbReference type="Proteomes" id="UP001056381">
    <property type="component" value="Chromosome"/>
</dbReference>
<organism evidence="3 4">
    <name type="scientific">SAR86 cluster bacterium</name>
    <dbReference type="NCBI Taxonomy" id="2030880"/>
    <lineage>
        <taxon>Bacteria</taxon>
        <taxon>Pseudomonadati</taxon>
        <taxon>Pseudomonadota</taxon>
        <taxon>Gammaproteobacteria</taxon>
        <taxon>SAR86 cluster</taxon>
    </lineage>
</organism>
<dbReference type="SUPFAM" id="SSF51905">
    <property type="entry name" value="FAD/NAD(P)-binding domain"/>
    <property type="match status" value="1"/>
</dbReference>
<keyword evidence="1" id="KW-0560">Oxidoreductase</keyword>